<evidence type="ECO:0000313" key="2">
    <source>
        <dbReference type="EMBL" id="MBB2890126.1"/>
    </source>
</evidence>
<dbReference type="Proteomes" id="UP000559182">
    <property type="component" value="Unassembled WGS sequence"/>
</dbReference>
<evidence type="ECO:0000256" key="1">
    <source>
        <dbReference type="SAM" id="MobiDB-lite"/>
    </source>
</evidence>
<gene>
    <name evidence="2" type="ORF">FHU39_000110</name>
</gene>
<accession>A0A839N3A7</accession>
<comment type="caution">
    <text evidence="2">The sequence shown here is derived from an EMBL/GenBank/DDBJ whole genome shotgun (WGS) entry which is preliminary data.</text>
</comment>
<evidence type="ECO:0000313" key="3">
    <source>
        <dbReference type="Proteomes" id="UP000559182"/>
    </source>
</evidence>
<organism evidence="2 3">
    <name type="scientific">Flexivirga oryzae</name>
    <dbReference type="NCBI Taxonomy" id="1794944"/>
    <lineage>
        <taxon>Bacteria</taxon>
        <taxon>Bacillati</taxon>
        <taxon>Actinomycetota</taxon>
        <taxon>Actinomycetes</taxon>
        <taxon>Micrococcales</taxon>
        <taxon>Dermacoccaceae</taxon>
        <taxon>Flexivirga</taxon>
    </lineage>
</organism>
<reference evidence="2 3" key="1">
    <citation type="submission" date="2020-08" db="EMBL/GenBank/DDBJ databases">
        <title>Sequencing the genomes of 1000 actinobacteria strains.</title>
        <authorList>
            <person name="Klenk H.-P."/>
        </authorList>
    </citation>
    <scope>NUCLEOTIDE SEQUENCE [LARGE SCALE GENOMIC DNA]</scope>
    <source>
        <strain evidence="2 3">DSM 105369</strain>
    </source>
</reference>
<feature type="region of interest" description="Disordered" evidence="1">
    <location>
        <begin position="14"/>
        <end position="34"/>
    </location>
</feature>
<name>A0A839N3A7_9MICO</name>
<dbReference type="AlphaFoldDB" id="A0A839N3A7"/>
<sequence length="110" mass="11971">MDPKDLEDLEFIDDGDIDLDHDEHGFTNPDGSRMTEADLAATDEELAERTRRIKAVMGRPSLSAPGTVSPTVNARVPAKVKAALIERAKSEGVGEAAVVRRALEEYLHTT</sequence>
<protein>
    <submittedName>
        <fullName evidence="2">Putative HicB family RNase H-like nuclease</fullName>
    </submittedName>
</protein>
<keyword evidence="3" id="KW-1185">Reference proteome</keyword>
<dbReference type="EMBL" id="JACHVQ010000001">
    <property type="protein sequence ID" value="MBB2890126.1"/>
    <property type="molecule type" value="Genomic_DNA"/>
</dbReference>
<proteinExistence type="predicted"/>
<dbReference type="GO" id="GO:0006355">
    <property type="term" value="P:regulation of DNA-templated transcription"/>
    <property type="evidence" value="ECO:0007669"/>
    <property type="project" value="InterPro"/>
</dbReference>
<dbReference type="RefSeq" id="WP_183318004.1">
    <property type="nucleotide sequence ID" value="NZ_JACHVQ010000001.1"/>
</dbReference>